<evidence type="ECO:0000256" key="1">
    <source>
        <dbReference type="SAM" id="MobiDB-lite"/>
    </source>
</evidence>
<organism evidence="5 6">
    <name type="scientific">Paenibacillus beijingensis</name>
    <dbReference type="NCBI Taxonomy" id="1126833"/>
    <lineage>
        <taxon>Bacteria</taxon>
        <taxon>Bacillati</taxon>
        <taxon>Bacillota</taxon>
        <taxon>Bacilli</taxon>
        <taxon>Bacillales</taxon>
        <taxon>Paenibacillaceae</taxon>
        <taxon>Paenibacillus</taxon>
    </lineage>
</organism>
<dbReference type="InterPro" id="IPR035328">
    <property type="entry name" value="DUF3048_C"/>
</dbReference>
<feature type="region of interest" description="Disordered" evidence="1">
    <location>
        <begin position="32"/>
        <end position="71"/>
    </location>
</feature>
<dbReference type="Proteomes" id="UP000032633">
    <property type="component" value="Chromosome"/>
</dbReference>
<feature type="signal peptide" evidence="2">
    <location>
        <begin position="1"/>
        <end position="25"/>
    </location>
</feature>
<dbReference type="HOGENOM" id="CLU_045984_0_1_9"/>
<sequence length="375" mass="40281">MISKRWMGNKRKGAMLLLMMLLAVAAGGCAAEKPADSRPDETAEQPGNSGGGGAADVQPAEEPAEEPGNGAAAAFTAPLTGLGREMEAAARPIAVMINNFPKARPQSGLPHADMVWEVLAEGGITRLVAIFQSEEDDVTIGPVRSIRPYLIDLGDTFRAVLAHAGGSNDAYAILQRQKKPDLDEIGSAGAYFWRDKSRKAPHNLYTSLPKLRDGAADKGYASGGEAPAFTFAAEGAADAVAAGAAAEHVELTFLLKSYKVSYDYDPNTKTYGRFINGEPHTDLTSSEQLSASNLVVIGAKHRTYDDYGRLEIDLQAGGPAVLFQFGRAVECRWVRGVDDVIRIEKDGVELPFVPGKTYYHIVPMSPNFESHLLYR</sequence>
<keyword evidence="6" id="KW-1185">Reference proteome</keyword>
<accession>A0A0D5NRN2</accession>
<evidence type="ECO:0000313" key="5">
    <source>
        <dbReference type="EMBL" id="AJY77558.1"/>
    </source>
</evidence>
<dbReference type="Gene3D" id="3.50.90.10">
    <property type="entry name" value="YerB-like"/>
    <property type="match status" value="1"/>
</dbReference>
<dbReference type="InterPro" id="IPR023158">
    <property type="entry name" value="YerB-like_sf"/>
</dbReference>
<feature type="chain" id="PRO_5038849914" description="Lipoprotein YerB" evidence="2">
    <location>
        <begin position="26"/>
        <end position="375"/>
    </location>
</feature>
<evidence type="ECO:0000259" key="4">
    <source>
        <dbReference type="Pfam" id="PF17479"/>
    </source>
</evidence>
<evidence type="ECO:0000259" key="3">
    <source>
        <dbReference type="Pfam" id="PF11258"/>
    </source>
</evidence>
<dbReference type="EMBL" id="CP011058">
    <property type="protein sequence ID" value="AJY77558.1"/>
    <property type="molecule type" value="Genomic_DNA"/>
</dbReference>
<proteinExistence type="predicted"/>
<feature type="domain" description="DUF3048" evidence="4">
    <location>
        <begin position="250"/>
        <end position="358"/>
    </location>
</feature>
<reference evidence="6" key="2">
    <citation type="submission" date="2015-03" db="EMBL/GenBank/DDBJ databases">
        <title>Genome sequence of Paenibacillus beijingensis strain DSM 24997T.</title>
        <authorList>
            <person name="Kwak Y."/>
            <person name="Shin J.-H."/>
        </authorList>
    </citation>
    <scope>NUCLEOTIDE SEQUENCE [LARGE SCALE GENOMIC DNA]</scope>
    <source>
        <strain evidence="6">DSM 24997</strain>
    </source>
</reference>
<dbReference type="AlphaFoldDB" id="A0A0D5NRN2"/>
<evidence type="ECO:0000313" key="6">
    <source>
        <dbReference type="Proteomes" id="UP000032633"/>
    </source>
</evidence>
<feature type="domain" description="DUF3048" evidence="3">
    <location>
        <begin position="79"/>
        <end position="220"/>
    </location>
</feature>
<dbReference type="InterPro" id="IPR021416">
    <property type="entry name" value="DUF3048_N"/>
</dbReference>
<dbReference type="PATRIC" id="fig|1126833.4.peg.1472"/>
<dbReference type="PROSITE" id="PS51257">
    <property type="entry name" value="PROKAR_LIPOPROTEIN"/>
    <property type="match status" value="1"/>
</dbReference>
<dbReference type="STRING" id="1126833.VN24_06755"/>
<keyword evidence="2" id="KW-0732">Signal</keyword>
<gene>
    <name evidence="5" type="ORF">VN24_06755</name>
</gene>
<dbReference type="Pfam" id="PF11258">
    <property type="entry name" value="DUF3048"/>
    <property type="match status" value="1"/>
</dbReference>
<evidence type="ECO:0000256" key="2">
    <source>
        <dbReference type="SAM" id="SignalP"/>
    </source>
</evidence>
<dbReference type="SUPFAM" id="SSF159774">
    <property type="entry name" value="YerB-like"/>
    <property type="match status" value="1"/>
</dbReference>
<evidence type="ECO:0008006" key="7">
    <source>
        <dbReference type="Google" id="ProtNLM"/>
    </source>
</evidence>
<dbReference type="Pfam" id="PF17479">
    <property type="entry name" value="DUF3048_C"/>
    <property type="match status" value="1"/>
</dbReference>
<name>A0A0D5NRN2_9BACL</name>
<protein>
    <recommendedName>
        <fullName evidence="7">Lipoprotein YerB</fullName>
    </recommendedName>
</protein>
<dbReference type="KEGG" id="pbj:VN24_06755"/>
<reference evidence="5 6" key="1">
    <citation type="journal article" date="2015" name="J. Biotechnol.">
        <title>Complete genome sequence of Paenibacillus beijingensis 7188(T) (=DSM 24997(T)), a novel rhizobacterium from jujube garden soil.</title>
        <authorList>
            <person name="Kwak Y."/>
            <person name="Shin J.H."/>
        </authorList>
    </citation>
    <scope>NUCLEOTIDE SEQUENCE [LARGE SCALE GENOMIC DNA]</scope>
    <source>
        <strain evidence="5 6">DSM 24997</strain>
    </source>
</reference>